<evidence type="ECO:0000256" key="1">
    <source>
        <dbReference type="SAM" id="Phobius"/>
    </source>
</evidence>
<keyword evidence="1" id="KW-0812">Transmembrane</keyword>
<sequence length="107" mass="12440">MLLIQLILPLFFIFAITKVIVRIKATELSVRQGIVWVVFWILAGVVVIEPNSTIYFAHLLGIGRGADLIIYFALAILFYLFFRQTVQVEKMKREITQLTRRETLNKK</sequence>
<protein>
    <recommendedName>
        <fullName evidence="4">DUF2304 domain-containing protein</fullName>
    </recommendedName>
</protein>
<accession>A0A0G0HDJ7</accession>
<name>A0A0G0HDJ7_9BACT</name>
<dbReference type="Pfam" id="PF10066">
    <property type="entry name" value="DUF2304"/>
    <property type="match status" value="1"/>
</dbReference>
<dbReference type="Proteomes" id="UP000034333">
    <property type="component" value="Unassembled WGS sequence"/>
</dbReference>
<gene>
    <name evidence="2" type="ORF">US58_C0022G0016</name>
</gene>
<reference evidence="2 3" key="1">
    <citation type="journal article" date="2015" name="Nature">
        <title>rRNA introns, odd ribosomes, and small enigmatic genomes across a large radiation of phyla.</title>
        <authorList>
            <person name="Brown C.T."/>
            <person name="Hug L.A."/>
            <person name="Thomas B.C."/>
            <person name="Sharon I."/>
            <person name="Castelle C.J."/>
            <person name="Singh A."/>
            <person name="Wilkins M.J."/>
            <person name="Williams K.H."/>
            <person name="Banfield J.F."/>
        </authorList>
    </citation>
    <scope>NUCLEOTIDE SEQUENCE [LARGE SCALE GENOMIC DNA]</scope>
</reference>
<evidence type="ECO:0000313" key="2">
    <source>
        <dbReference type="EMBL" id="KKQ40267.1"/>
    </source>
</evidence>
<dbReference type="AlphaFoldDB" id="A0A0G0HDJ7"/>
<keyword evidence="1" id="KW-0472">Membrane</keyword>
<feature type="transmembrane region" description="Helical" evidence="1">
    <location>
        <begin position="30"/>
        <end position="48"/>
    </location>
</feature>
<dbReference type="STRING" id="1619036.US58_C0022G0016"/>
<feature type="transmembrane region" description="Helical" evidence="1">
    <location>
        <begin position="6"/>
        <end position="23"/>
    </location>
</feature>
<evidence type="ECO:0000313" key="3">
    <source>
        <dbReference type="Proteomes" id="UP000034333"/>
    </source>
</evidence>
<dbReference type="EMBL" id="LBTN01000022">
    <property type="protein sequence ID" value="KKQ40267.1"/>
    <property type="molecule type" value="Genomic_DNA"/>
</dbReference>
<keyword evidence="1" id="KW-1133">Transmembrane helix</keyword>
<evidence type="ECO:0008006" key="4">
    <source>
        <dbReference type="Google" id="ProtNLM"/>
    </source>
</evidence>
<dbReference type="InterPro" id="IPR019277">
    <property type="entry name" value="DUF2304"/>
</dbReference>
<organism evidence="2 3">
    <name type="scientific">Candidatus Magasanikbacteria bacterium GW2011_GWA2_37_8</name>
    <dbReference type="NCBI Taxonomy" id="1619036"/>
    <lineage>
        <taxon>Bacteria</taxon>
        <taxon>Candidatus Magasanikiibacteriota</taxon>
    </lineage>
</organism>
<feature type="transmembrane region" description="Helical" evidence="1">
    <location>
        <begin position="54"/>
        <end position="82"/>
    </location>
</feature>
<proteinExistence type="predicted"/>
<comment type="caution">
    <text evidence="2">The sequence shown here is derived from an EMBL/GenBank/DDBJ whole genome shotgun (WGS) entry which is preliminary data.</text>
</comment>